<reference evidence="5 6" key="1">
    <citation type="submission" date="2020-04" db="EMBL/GenBank/DDBJ databases">
        <authorList>
            <person name="Klaysubun C."/>
            <person name="Duangmal K."/>
            <person name="Lipun K."/>
        </authorList>
    </citation>
    <scope>NUCLEOTIDE SEQUENCE [LARGE SCALE GENOMIC DNA]</scope>
    <source>
        <strain evidence="5 6">K10HN5</strain>
    </source>
</reference>
<dbReference type="Gene3D" id="3.40.50.2000">
    <property type="entry name" value="Glycogen Phosphorylase B"/>
    <property type="match status" value="2"/>
</dbReference>
<evidence type="ECO:0000259" key="4">
    <source>
        <dbReference type="Pfam" id="PF13439"/>
    </source>
</evidence>
<accession>A0ABX1S774</accession>
<evidence type="ECO:0000313" key="5">
    <source>
        <dbReference type="EMBL" id="NMH97415.1"/>
    </source>
</evidence>
<proteinExistence type="predicted"/>
<feature type="domain" description="Glycosyl transferase family 1" evidence="3">
    <location>
        <begin position="197"/>
        <end position="350"/>
    </location>
</feature>
<dbReference type="InterPro" id="IPR001296">
    <property type="entry name" value="Glyco_trans_1"/>
</dbReference>
<gene>
    <name evidence="5" type="ORF">HF526_08845</name>
</gene>
<feature type="domain" description="Glycosyltransferase subfamily 4-like N-terminal" evidence="4">
    <location>
        <begin position="17"/>
        <end position="172"/>
    </location>
</feature>
<dbReference type="InterPro" id="IPR028098">
    <property type="entry name" value="Glyco_trans_4-like_N"/>
</dbReference>
<dbReference type="Pfam" id="PF00534">
    <property type="entry name" value="Glycos_transf_1"/>
    <property type="match status" value="1"/>
</dbReference>
<keyword evidence="6" id="KW-1185">Reference proteome</keyword>
<dbReference type="SUPFAM" id="SSF53756">
    <property type="entry name" value="UDP-Glycosyltransferase/glycogen phosphorylase"/>
    <property type="match status" value="1"/>
</dbReference>
<sequence>MGIRLLLDATAIPAERGGVGRYVDNLVVALAAEGADVVVACQRRDAAAFDAAGATVHPLHPVGERRPVRLAWEQSGLPLLAHSVRADVVHCPHYTMPLVPGRPVVVTLHDVTFFSDPGRHLAHKAVFFRAATRHAVRSAAVCIVPSEVTRSEVTRWAGPVRCPLEVVPHGVDGSVFHPPTAAERAASARRLGVRDGHYLAFLGAFEPRKNVPALIRGWVQACRGLADPPPLALAGGAGWDREVAAAQALVPAPLQLIRVGYLPAQQLRALLGGAALVVYPSHGEGFGLPVLEAMACGGTVLTTRRLALPEVGGDAVAYCGTRPEEIAAALCALLADPGRRAALAAAARERARGFTWQACARTHLAVYERAASRAGSATGGVRTGAARPVFHAFFRLRAFGGRNPAGR</sequence>
<keyword evidence="2" id="KW-0808">Transferase</keyword>
<dbReference type="Pfam" id="PF13439">
    <property type="entry name" value="Glyco_transf_4"/>
    <property type="match status" value="1"/>
</dbReference>
<protein>
    <submittedName>
        <fullName evidence="5">Glycosyltransferase family 4 protein</fullName>
    </submittedName>
</protein>
<dbReference type="RefSeq" id="WP_169380864.1">
    <property type="nucleotide sequence ID" value="NZ_JAAXLA010000012.1"/>
</dbReference>
<keyword evidence="1" id="KW-0328">Glycosyltransferase</keyword>
<name>A0ABX1S774_9PSEU</name>
<evidence type="ECO:0000256" key="1">
    <source>
        <dbReference type="ARBA" id="ARBA00022676"/>
    </source>
</evidence>
<dbReference type="EMBL" id="JAAXLA010000012">
    <property type="protein sequence ID" value="NMH97415.1"/>
    <property type="molecule type" value="Genomic_DNA"/>
</dbReference>
<dbReference type="PANTHER" id="PTHR46401:SF2">
    <property type="entry name" value="GLYCOSYLTRANSFERASE WBBK-RELATED"/>
    <property type="match status" value="1"/>
</dbReference>
<dbReference type="CDD" id="cd03809">
    <property type="entry name" value="GT4_MtfB-like"/>
    <property type="match status" value="1"/>
</dbReference>
<dbReference type="PANTHER" id="PTHR46401">
    <property type="entry name" value="GLYCOSYLTRANSFERASE WBBK-RELATED"/>
    <property type="match status" value="1"/>
</dbReference>
<evidence type="ECO:0000256" key="2">
    <source>
        <dbReference type="ARBA" id="ARBA00022679"/>
    </source>
</evidence>
<evidence type="ECO:0000259" key="3">
    <source>
        <dbReference type="Pfam" id="PF00534"/>
    </source>
</evidence>
<dbReference type="Proteomes" id="UP000820669">
    <property type="component" value="Unassembled WGS sequence"/>
</dbReference>
<organism evidence="5 6">
    <name type="scientific">Pseudonocardia acidicola</name>
    <dbReference type="NCBI Taxonomy" id="2724939"/>
    <lineage>
        <taxon>Bacteria</taxon>
        <taxon>Bacillati</taxon>
        <taxon>Actinomycetota</taxon>
        <taxon>Actinomycetes</taxon>
        <taxon>Pseudonocardiales</taxon>
        <taxon>Pseudonocardiaceae</taxon>
        <taxon>Pseudonocardia</taxon>
    </lineage>
</organism>
<comment type="caution">
    <text evidence="5">The sequence shown here is derived from an EMBL/GenBank/DDBJ whole genome shotgun (WGS) entry which is preliminary data.</text>
</comment>
<evidence type="ECO:0000313" key="6">
    <source>
        <dbReference type="Proteomes" id="UP000820669"/>
    </source>
</evidence>